<reference evidence="3" key="4">
    <citation type="journal article" date="2008" name="Nucleic Acids Res.">
        <title>The rice annotation project database (RAP-DB): 2008 update.</title>
        <authorList>
            <consortium name="The rice annotation project (RAP)"/>
        </authorList>
    </citation>
    <scope>GENOME REANNOTATION</scope>
    <source>
        <strain evidence="3">cv. Nipponbare</strain>
    </source>
</reference>
<organism evidence="2 3">
    <name type="scientific">Oryza sativa subsp. japonica</name>
    <name type="common">Rice</name>
    <dbReference type="NCBI Taxonomy" id="39947"/>
    <lineage>
        <taxon>Eukaryota</taxon>
        <taxon>Viridiplantae</taxon>
        <taxon>Streptophyta</taxon>
        <taxon>Embryophyta</taxon>
        <taxon>Tracheophyta</taxon>
        <taxon>Spermatophyta</taxon>
        <taxon>Magnoliopsida</taxon>
        <taxon>Liliopsida</taxon>
        <taxon>Poales</taxon>
        <taxon>Poaceae</taxon>
        <taxon>BOP clade</taxon>
        <taxon>Oryzoideae</taxon>
        <taxon>Oryzeae</taxon>
        <taxon>Oryzinae</taxon>
        <taxon>Oryza</taxon>
        <taxon>Oryza sativa</taxon>
    </lineage>
</organism>
<reference evidence="2" key="2">
    <citation type="submission" date="2002-05" db="EMBL/GenBank/DDBJ databases">
        <title>Oryza sativa nipponbare(GA3) genomic DNA, chromosome 2, BAC clone:OJ1282_H11.</title>
        <authorList>
            <person name="Sasaki T."/>
            <person name="Matsumoto T."/>
            <person name="Katayose Y."/>
        </authorList>
    </citation>
    <scope>NUCLEOTIDE SEQUENCE</scope>
</reference>
<evidence type="ECO:0000313" key="2">
    <source>
        <dbReference type="EMBL" id="BAD25780.1"/>
    </source>
</evidence>
<sequence length="170" mass="18957">MPGTEKPIAVAAVRSTAEDGVEEVSMGGGFWREEEEVPVEEHGEHELEASTAASCAVEEEEGGWTWASVRSSRKEKAGKVGVVLFLFCHSPIASRERREGGRRPATAPLRWRPLRDRKKRKELGLSCGSRCCRVARRLLLSYLALLPSASRLCPENMRRVRDRGGREREG</sequence>
<dbReference type="AlphaFoldDB" id="Q6H669"/>
<dbReference type="EMBL" id="AP005291">
    <property type="protein sequence ID" value="BAD25780.1"/>
    <property type="molecule type" value="Genomic_DNA"/>
</dbReference>
<dbReference type="EMBL" id="AP004133">
    <property type="protein sequence ID" value="BAD25239.1"/>
    <property type="molecule type" value="Genomic_DNA"/>
</dbReference>
<name>Q6H669_ORYSJ</name>
<proteinExistence type="predicted"/>
<accession>Q6H669</accession>
<evidence type="ECO:0000313" key="1">
    <source>
        <dbReference type="EMBL" id="BAD25239.1"/>
    </source>
</evidence>
<reference evidence="3" key="3">
    <citation type="journal article" date="2005" name="Nature">
        <title>The map-based sequence of the rice genome.</title>
        <authorList>
            <consortium name="International rice genome sequencing project (IRGSP)"/>
            <person name="Matsumoto T."/>
            <person name="Wu J."/>
            <person name="Kanamori H."/>
            <person name="Katayose Y."/>
            <person name="Fujisawa M."/>
            <person name="Namiki N."/>
            <person name="Mizuno H."/>
            <person name="Yamamoto K."/>
            <person name="Antonio B.A."/>
            <person name="Baba T."/>
            <person name="Sakata K."/>
            <person name="Nagamura Y."/>
            <person name="Aoki H."/>
            <person name="Arikawa K."/>
            <person name="Arita K."/>
            <person name="Bito T."/>
            <person name="Chiden Y."/>
            <person name="Fujitsuka N."/>
            <person name="Fukunaka R."/>
            <person name="Hamada M."/>
            <person name="Harada C."/>
            <person name="Hayashi A."/>
            <person name="Hijishita S."/>
            <person name="Honda M."/>
            <person name="Hosokawa S."/>
            <person name="Ichikawa Y."/>
            <person name="Idonuma A."/>
            <person name="Iijima M."/>
            <person name="Ikeda M."/>
            <person name="Ikeno M."/>
            <person name="Ito K."/>
            <person name="Ito S."/>
            <person name="Ito T."/>
            <person name="Ito Y."/>
            <person name="Ito Y."/>
            <person name="Iwabuchi A."/>
            <person name="Kamiya K."/>
            <person name="Karasawa W."/>
            <person name="Kurita K."/>
            <person name="Katagiri S."/>
            <person name="Kikuta A."/>
            <person name="Kobayashi H."/>
            <person name="Kobayashi N."/>
            <person name="Machita K."/>
            <person name="Maehara T."/>
            <person name="Masukawa M."/>
            <person name="Mizubayashi T."/>
            <person name="Mukai Y."/>
            <person name="Nagasaki H."/>
            <person name="Nagata Y."/>
            <person name="Naito S."/>
            <person name="Nakashima M."/>
            <person name="Nakama Y."/>
            <person name="Nakamichi Y."/>
            <person name="Nakamura M."/>
            <person name="Meguro A."/>
            <person name="Negishi M."/>
            <person name="Ohta I."/>
            <person name="Ohta T."/>
            <person name="Okamoto M."/>
            <person name="Ono N."/>
            <person name="Saji S."/>
            <person name="Sakaguchi M."/>
            <person name="Sakai K."/>
            <person name="Shibata M."/>
            <person name="Shimokawa T."/>
            <person name="Song J."/>
            <person name="Takazaki Y."/>
            <person name="Terasawa K."/>
            <person name="Tsugane M."/>
            <person name="Tsuji K."/>
            <person name="Ueda S."/>
            <person name="Waki K."/>
            <person name="Yamagata H."/>
            <person name="Yamamoto M."/>
            <person name="Yamamoto S."/>
            <person name="Yamane H."/>
            <person name="Yoshiki S."/>
            <person name="Yoshihara R."/>
            <person name="Yukawa K."/>
            <person name="Zhong H."/>
            <person name="Yano M."/>
            <person name="Yuan Q."/>
            <person name="Ouyang S."/>
            <person name="Liu J."/>
            <person name="Jones K.M."/>
            <person name="Gansberger K."/>
            <person name="Moffat K."/>
            <person name="Hill J."/>
            <person name="Bera J."/>
            <person name="Fadrosh D."/>
            <person name="Jin S."/>
            <person name="Johri S."/>
            <person name="Kim M."/>
            <person name="Overton L."/>
            <person name="Reardon M."/>
            <person name="Tsitrin T."/>
            <person name="Vuong H."/>
            <person name="Weaver B."/>
            <person name="Ciecko A."/>
            <person name="Tallon L."/>
            <person name="Jackson J."/>
            <person name="Pai G."/>
            <person name="Aken S.V."/>
            <person name="Utterback T."/>
            <person name="Reidmuller S."/>
            <person name="Feldblyum T."/>
            <person name="Hsiao J."/>
            <person name="Zismann V."/>
            <person name="Iobst S."/>
            <person name="de Vazeille A.R."/>
            <person name="Buell C.R."/>
            <person name="Ying K."/>
            <person name="Li Y."/>
            <person name="Lu T."/>
            <person name="Huang Y."/>
            <person name="Zhao Q."/>
            <person name="Feng Q."/>
            <person name="Zhang L."/>
            <person name="Zhu J."/>
            <person name="Weng Q."/>
            <person name="Mu J."/>
            <person name="Lu Y."/>
            <person name="Fan D."/>
            <person name="Liu Y."/>
            <person name="Guan J."/>
            <person name="Zhang Y."/>
            <person name="Yu S."/>
            <person name="Liu X."/>
            <person name="Zhang Y."/>
            <person name="Hong G."/>
            <person name="Han B."/>
            <person name="Choisne N."/>
            <person name="Demange N."/>
            <person name="Orjeda G."/>
            <person name="Samain S."/>
            <person name="Cattolico L."/>
            <person name="Pelletier E."/>
            <person name="Couloux A."/>
            <person name="Segurens B."/>
            <person name="Wincker P."/>
            <person name="D'Hont A."/>
            <person name="Scarpelli C."/>
            <person name="Weissenbach J."/>
            <person name="Salanoubat M."/>
            <person name="Quetier F."/>
            <person name="Yu Y."/>
            <person name="Kim H.R."/>
            <person name="Rambo T."/>
            <person name="Currie J."/>
            <person name="Collura K."/>
            <person name="Luo M."/>
            <person name="Yang T."/>
            <person name="Ammiraju J.S.S."/>
            <person name="Engler F."/>
            <person name="Soderlund C."/>
            <person name="Wing R.A."/>
            <person name="Palmer L.E."/>
            <person name="de la Bastide M."/>
            <person name="Spiegel L."/>
            <person name="Nascimento L."/>
            <person name="Zutavern T."/>
            <person name="O'Shaughnessy A."/>
            <person name="Dike S."/>
            <person name="Dedhia N."/>
            <person name="Preston R."/>
            <person name="Balija V."/>
            <person name="McCombie W.R."/>
            <person name="Chow T."/>
            <person name="Chen H."/>
            <person name="Chung M."/>
            <person name="Chen C."/>
            <person name="Shaw J."/>
            <person name="Wu H."/>
            <person name="Hsiao K."/>
            <person name="Chao Y."/>
            <person name="Chu M."/>
            <person name="Cheng C."/>
            <person name="Hour A."/>
            <person name="Lee P."/>
            <person name="Lin S."/>
            <person name="Lin Y."/>
            <person name="Liou J."/>
            <person name="Liu S."/>
            <person name="Hsing Y."/>
            <person name="Raghuvanshi S."/>
            <person name="Mohanty A."/>
            <person name="Bharti A.K."/>
            <person name="Gaur A."/>
            <person name="Gupta V."/>
            <person name="Kumar D."/>
            <person name="Ravi V."/>
            <person name="Vij S."/>
            <person name="Kapur A."/>
            <person name="Khurana P."/>
            <person name="Khurana P."/>
            <person name="Khurana J.P."/>
            <person name="Tyagi A.K."/>
            <person name="Gaikwad K."/>
            <person name="Singh A."/>
            <person name="Dalal V."/>
            <person name="Srivastava S."/>
            <person name="Dixit A."/>
            <person name="Pal A.K."/>
            <person name="Ghazi I.A."/>
            <person name="Yadav M."/>
            <person name="Pandit A."/>
            <person name="Bhargava A."/>
            <person name="Sureshbabu K."/>
            <person name="Batra K."/>
            <person name="Sharma T.R."/>
            <person name="Mohapatra T."/>
            <person name="Singh N.K."/>
            <person name="Messing J."/>
            <person name="Nelson A.B."/>
            <person name="Fuks G."/>
            <person name="Kavchok S."/>
            <person name="Keizer G."/>
            <person name="Linton E."/>
            <person name="Llaca V."/>
            <person name="Song R."/>
            <person name="Tanyolac B."/>
            <person name="Young S."/>
            <person name="Ho-Il K."/>
            <person name="Hahn J.H."/>
            <person name="Sangsakoo G."/>
            <person name="Vanavichit A."/>
            <person name="de Mattos Luiz.A.T."/>
            <person name="Zimmer P.D."/>
            <person name="Malone G."/>
            <person name="Dellagostin O."/>
            <person name="de Oliveira A.C."/>
            <person name="Bevan M."/>
            <person name="Bancroft I."/>
            <person name="Minx P."/>
            <person name="Cordum H."/>
            <person name="Wilson R."/>
            <person name="Cheng Z."/>
            <person name="Jin W."/>
            <person name="Jiang J."/>
            <person name="Leong S.A."/>
            <person name="Iwama H."/>
            <person name="Gojobori T."/>
            <person name="Itoh T."/>
            <person name="Niimura Y."/>
            <person name="Fujii Y."/>
            <person name="Habara T."/>
            <person name="Sakai H."/>
            <person name="Sato Y."/>
            <person name="Wilson G."/>
            <person name="Kumar K."/>
            <person name="McCouch S."/>
            <person name="Juretic N."/>
            <person name="Hoen D."/>
            <person name="Wright S."/>
            <person name="Bruskiewich R."/>
            <person name="Bureau T."/>
            <person name="Miyao A."/>
            <person name="Hirochika H."/>
            <person name="Nishikawa T."/>
            <person name="Kadowaki K."/>
            <person name="Sugiura M."/>
            <person name="Burr B."/>
            <person name="Sasaki T."/>
        </authorList>
    </citation>
    <scope>NUCLEOTIDE SEQUENCE [LARGE SCALE GENOMIC DNA]</scope>
    <source>
        <strain evidence="3">cv. Nipponbare</strain>
    </source>
</reference>
<reference evidence="1" key="1">
    <citation type="submission" date="2001-09" db="EMBL/GenBank/DDBJ databases">
        <title>Oryza sativa nipponbare(GA3) genomic DNA, chromosome 2, BAC clone:OJ1112_G03.</title>
        <authorList>
            <person name="Sasaki T."/>
            <person name="Matsumoto T."/>
            <person name="Yamamoto K."/>
        </authorList>
    </citation>
    <scope>NUCLEOTIDE SEQUENCE</scope>
</reference>
<gene>
    <name evidence="1" type="ORF">OJ1112_G03.21</name>
    <name evidence="2" type="ORF">OJ1282_H11.1</name>
</gene>
<evidence type="ECO:0000313" key="3">
    <source>
        <dbReference type="Proteomes" id="UP000000763"/>
    </source>
</evidence>
<protein>
    <submittedName>
        <fullName evidence="2">Uncharacterized protein</fullName>
    </submittedName>
</protein>
<dbReference type="Proteomes" id="UP000000763">
    <property type="component" value="Chromosome 2"/>
</dbReference>